<sequence>MLPHDDPANKALPAGGVPHDDLPPPIGGVAPKAKLEGERREAKDEGESGTENDDGFSHEESVHSDPRPRLRQDTPWAATAPVPASDMSAVLNMMATMQKQIVDLLARERSTPAPAPV</sequence>
<feature type="compositionally biased region" description="Basic and acidic residues" evidence="1">
    <location>
        <begin position="33"/>
        <end position="46"/>
    </location>
</feature>
<protein>
    <submittedName>
        <fullName evidence="2">Uncharacterized protein</fullName>
    </submittedName>
</protein>
<dbReference type="Proteomes" id="UP000322245">
    <property type="component" value="Unassembled WGS sequence"/>
</dbReference>
<feature type="region of interest" description="Disordered" evidence="1">
    <location>
        <begin position="1"/>
        <end position="80"/>
    </location>
</feature>
<dbReference type="EMBL" id="NIDF01000481">
    <property type="protein sequence ID" value="TYJ51103.1"/>
    <property type="molecule type" value="Genomic_DNA"/>
</dbReference>
<evidence type="ECO:0000313" key="2">
    <source>
        <dbReference type="EMBL" id="TYJ51103.1"/>
    </source>
</evidence>
<comment type="caution">
    <text evidence="2">The sequence shown here is derived from an EMBL/GenBank/DDBJ whole genome shotgun (WGS) entry which is preliminary data.</text>
</comment>
<feature type="compositionally biased region" description="Basic and acidic residues" evidence="1">
    <location>
        <begin position="55"/>
        <end position="72"/>
    </location>
</feature>
<gene>
    <name evidence="2" type="ORF">B9479_008345</name>
</gene>
<reference evidence="2 3" key="1">
    <citation type="submission" date="2017-05" db="EMBL/GenBank/DDBJ databases">
        <title>The Genome Sequence of Tsuchiyaea wingfieldii DSM 27421.</title>
        <authorList>
            <person name="Cuomo C."/>
            <person name="Passer A."/>
            <person name="Billmyre B."/>
            <person name="Heitman J."/>
        </authorList>
    </citation>
    <scope>NUCLEOTIDE SEQUENCE [LARGE SCALE GENOMIC DNA]</scope>
    <source>
        <strain evidence="2 3">DSM 27421</strain>
    </source>
</reference>
<accession>A0A5D3AM67</accession>
<evidence type="ECO:0000313" key="3">
    <source>
        <dbReference type="Proteomes" id="UP000322245"/>
    </source>
</evidence>
<evidence type="ECO:0000256" key="1">
    <source>
        <dbReference type="SAM" id="MobiDB-lite"/>
    </source>
</evidence>
<dbReference type="AlphaFoldDB" id="A0A5D3AM67"/>
<name>A0A5D3AM67_9TREE</name>
<keyword evidence="3" id="KW-1185">Reference proteome</keyword>
<organism evidence="2 3">
    <name type="scientific">Cryptococcus floricola</name>
    <dbReference type="NCBI Taxonomy" id="2591691"/>
    <lineage>
        <taxon>Eukaryota</taxon>
        <taxon>Fungi</taxon>
        <taxon>Dikarya</taxon>
        <taxon>Basidiomycota</taxon>
        <taxon>Agaricomycotina</taxon>
        <taxon>Tremellomycetes</taxon>
        <taxon>Tremellales</taxon>
        <taxon>Cryptococcaceae</taxon>
        <taxon>Cryptococcus</taxon>
    </lineage>
</organism>
<proteinExistence type="predicted"/>